<dbReference type="GeneID" id="57776201"/>
<dbReference type="Gene3D" id="3.10.450.40">
    <property type="match status" value="1"/>
</dbReference>
<evidence type="ECO:0000259" key="1">
    <source>
        <dbReference type="Pfam" id="PF04965"/>
    </source>
</evidence>
<feature type="domain" description="IraD/Gp25-like" evidence="1">
    <location>
        <begin position="14"/>
        <end position="97"/>
    </location>
</feature>
<sequence>MAGMDRTTGATLDGIEHIAQSMADIIGTPIGSLVGRREYGSLVPDLVDQPMTGANILRIFAASALALSRWEDRIRLRRLQLVPGDRPGAASLSIEAERKGDIATASLSRILLPLIR</sequence>
<dbReference type="Proteomes" id="UP000287401">
    <property type="component" value="Unassembled WGS sequence"/>
</dbReference>
<accession>A0A291MWF5</accession>
<dbReference type="Proteomes" id="UP000219422">
    <property type="component" value="Chromosome"/>
</dbReference>
<dbReference type="InterPro" id="IPR007048">
    <property type="entry name" value="IraD/Gp25-like"/>
</dbReference>
<dbReference type="RefSeq" id="WP_097382787.1">
    <property type="nucleotide sequence ID" value="NZ_CP023741.1"/>
</dbReference>
<name>A0A291MWF5_SPHYA</name>
<evidence type="ECO:0000313" key="5">
    <source>
        <dbReference type="Proteomes" id="UP000287401"/>
    </source>
</evidence>
<dbReference type="EMBL" id="QRAL01000069">
    <property type="protein sequence ID" value="RSU45811.1"/>
    <property type="molecule type" value="Genomic_DNA"/>
</dbReference>
<dbReference type="Pfam" id="PF04965">
    <property type="entry name" value="GPW_gp25"/>
    <property type="match status" value="1"/>
</dbReference>
<proteinExistence type="predicted"/>
<protein>
    <submittedName>
        <fullName evidence="2">Oxidoreductase</fullName>
    </submittedName>
</protein>
<evidence type="ECO:0000313" key="2">
    <source>
        <dbReference type="EMBL" id="ATI79449.1"/>
    </source>
</evidence>
<reference evidence="3 5" key="2">
    <citation type="submission" date="2018-07" db="EMBL/GenBank/DDBJ databases">
        <title>Genomic and Epidemiologic Investigation of an Indolent Hospital Outbreak.</title>
        <authorList>
            <person name="Johnson R.C."/>
            <person name="Deming C."/>
            <person name="Conlan S."/>
            <person name="Zellmer C.J."/>
            <person name="Michelin A.V."/>
            <person name="Lee-Lin S."/>
            <person name="Thomas P.J."/>
            <person name="Park M."/>
            <person name="Weingarten R.A."/>
            <person name="Less J."/>
            <person name="Dekker J.P."/>
            <person name="Frank K.M."/>
            <person name="Musser K.A."/>
            <person name="Mcquiston J.R."/>
            <person name="Henderson D.K."/>
            <person name="Lau A.F."/>
            <person name="Palmore T.N."/>
            <person name="Segre J.A."/>
        </authorList>
    </citation>
    <scope>NUCLEOTIDE SEQUENCE [LARGE SCALE GENOMIC DNA]</scope>
    <source>
        <strain evidence="3 5">SK-NIH.Env6_1116</strain>
    </source>
</reference>
<dbReference type="EMBL" id="CP023741">
    <property type="protein sequence ID" value="ATI79449.1"/>
    <property type="molecule type" value="Genomic_DNA"/>
</dbReference>
<evidence type="ECO:0000313" key="4">
    <source>
        <dbReference type="Proteomes" id="UP000219422"/>
    </source>
</evidence>
<reference evidence="2 4" key="1">
    <citation type="submission" date="2017-10" db="EMBL/GenBank/DDBJ databases">
        <title>Sphingobium yanoikuyae S72.</title>
        <authorList>
            <person name="Sanchez E."/>
            <person name="Bustos P."/>
            <person name="Mendoza P."/>
            <person name="Guo X."/>
            <person name="Mendoza A."/>
        </authorList>
    </citation>
    <scope>NUCLEOTIDE SEQUENCE [LARGE SCALE GENOMIC DNA]</scope>
    <source>
        <strain evidence="2 4">S72</strain>
    </source>
</reference>
<evidence type="ECO:0000313" key="3">
    <source>
        <dbReference type="EMBL" id="RSU45811.1"/>
    </source>
</evidence>
<dbReference type="AlphaFoldDB" id="A0A291MWF5"/>
<organism evidence="2 4">
    <name type="scientific">Sphingobium yanoikuyae</name>
    <name type="common">Sphingomonas yanoikuyae</name>
    <dbReference type="NCBI Taxonomy" id="13690"/>
    <lineage>
        <taxon>Bacteria</taxon>
        <taxon>Pseudomonadati</taxon>
        <taxon>Pseudomonadota</taxon>
        <taxon>Alphaproteobacteria</taxon>
        <taxon>Sphingomonadales</taxon>
        <taxon>Sphingomonadaceae</taxon>
        <taxon>Sphingobium</taxon>
    </lineage>
</organism>
<dbReference type="KEGG" id="sya:A6768_05030"/>
<dbReference type="SUPFAM" id="SSF160719">
    <property type="entry name" value="gpW/gp25-like"/>
    <property type="match status" value="1"/>
</dbReference>
<gene>
    <name evidence="2" type="ORF">A6768_05030</name>
    <name evidence="3" type="ORF">DAH51_26975</name>
</gene>